<dbReference type="EMBL" id="JBHSED010000023">
    <property type="protein sequence ID" value="MFC4304435.1"/>
    <property type="molecule type" value="Genomic_DNA"/>
</dbReference>
<feature type="transmembrane region" description="Helical" evidence="5">
    <location>
        <begin position="156"/>
        <end position="178"/>
    </location>
</feature>
<keyword evidence="4 5" id="KW-0472">Membrane</keyword>
<feature type="transmembrane region" description="Helical" evidence="5">
    <location>
        <begin position="55"/>
        <end position="72"/>
    </location>
</feature>
<dbReference type="Proteomes" id="UP001595755">
    <property type="component" value="Unassembled WGS sequence"/>
</dbReference>
<evidence type="ECO:0000256" key="1">
    <source>
        <dbReference type="ARBA" id="ARBA00004141"/>
    </source>
</evidence>
<keyword evidence="3 5" id="KW-1133">Transmembrane helix</keyword>
<feature type="transmembrane region" description="Helical" evidence="5">
    <location>
        <begin position="123"/>
        <end position="144"/>
    </location>
</feature>
<evidence type="ECO:0000256" key="2">
    <source>
        <dbReference type="ARBA" id="ARBA00022692"/>
    </source>
</evidence>
<evidence type="ECO:0000259" key="6">
    <source>
        <dbReference type="Pfam" id="PF01794"/>
    </source>
</evidence>
<organism evidence="7 8">
    <name type="scientific">Cohnella boryungensis</name>
    <dbReference type="NCBI Taxonomy" id="768479"/>
    <lineage>
        <taxon>Bacteria</taxon>
        <taxon>Bacillati</taxon>
        <taxon>Bacillota</taxon>
        <taxon>Bacilli</taxon>
        <taxon>Bacillales</taxon>
        <taxon>Paenibacillaceae</taxon>
        <taxon>Cohnella</taxon>
    </lineage>
</organism>
<dbReference type="Pfam" id="PF01794">
    <property type="entry name" value="Ferric_reduct"/>
    <property type="match status" value="1"/>
</dbReference>
<evidence type="ECO:0000313" key="8">
    <source>
        <dbReference type="Proteomes" id="UP001595755"/>
    </source>
</evidence>
<comment type="subcellular location">
    <subcellularLocation>
        <location evidence="1">Membrane</location>
        <topology evidence="1">Multi-pass membrane protein</topology>
    </subcellularLocation>
</comment>
<gene>
    <name evidence="7" type="ORF">ACFO1S_13485</name>
</gene>
<evidence type="ECO:0000256" key="5">
    <source>
        <dbReference type="SAM" id="Phobius"/>
    </source>
</evidence>
<dbReference type="InterPro" id="IPR013130">
    <property type="entry name" value="Fe3_Rdtase_TM_dom"/>
</dbReference>
<feature type="domain" description="Ferric oxidoreductase" evidence="6">
    <location>
        <begin position="18"/>
        <end position="138"/>
    </location>
</feature>
<evidence type="ECO:0000256" key="4">
    <source>
        <dbReference type="ARBA" id="ARBA00023136"/>
    </source>
</evidence>
<feature type="transmembrane region" description="Helical" evidence="5">
    <location>
        <begin position="12"/>
        <end position="34"/>
    </location>
</feature>
<feature type="transmembrane region" description="Helical" evidence="5">
    <location>
        <begin position="92"/>
        <end position="111"/>
    </location>
</feature>
<proteinExistence type="predicted"/>
<name>A0ABV8SAW5_9BACL</name>
<evidence type="ECO:0000313" key="7">
    <source>
        <dbReference type="EMBL" id="MFC4304435.1"/>
    </source>
</evidence>
<protein>
    <submittedName>
        <fullName evidence="7">Ferric reductase-like transmembrane domain-containing protein</fullName>
    </submittedName>
</protein>
<sequence>MNGFLEWLGIWATTRAAGLTAYLLLFASVMTGMMSSLKMLNGRSKSILLTVHQSSGWFGFLFGLVHGAVLLFDNYVNYSATGLLIPFTAHSHPVLTGLGTLSFYCLLALLLSTDFIHKLGRKTWRLIHFLAFPCFALALTHGLMLGTDSQYIWAKSLYLCTAILFAGMTLLRIGVAILDRKRTSQA</sequence>
<keyword evidence="2 5" id="KW-0812">Transmembrane</keyword>
<reference evidence="8" key="1">
    <citation type="journal article" date="2019" name="Int. J. Syst. Evol. Microbiol.">
        <title>The Global Catalogue of Microorganisms (GCM) 10K type strain sequencing project: providing services to taxonomists for standard genome sequencing and annotation.</title>
        <authorList>
            <consortium name="The Broad Institute Genomics Platform"/>
            <consortium name="The Broad Institute Genome Sequencing Center for Infectious Disease"/>
            <person name="Wu L."/>
            <person name="Ma J."/>
        </authorList>
    </citation>
    <scope>NUCLEOTIDE SEQUENCE [LARGE SCALE GENOMIC DNA]</scope>
    <source>
        <strain evidence="8">CGMCC 4.1641</strain>
    </source>
</reference>
<keyword evidence="8" id="KW-1185">Reference proteome</keyword>
<evidence type="ECO:0000256" key="3">
    <source>
        <dbReference type="ARBA" id="ARBA00022989"/>
    </source>
</evidence>
<dbReference type="RefSeq" id="WP_204604852.1">
    <property type="nucleotide sequence ID" value="NZ_JBHSED010000023.1"/>
</dbReference>
<accession>A0ABV8SAW5</accession>
<comment type="caution">
    <text evidence="7">The sequence shown here is derived from an EMBL/GenBank/DDBJ whole genome shotgun (WGS) entry which is preliminary data.</text>
</comment>